<name>A0A8H3EC74_9AGAM</name>
<dbReference type="PRINTS" id="PR00109">
    <property type="entry name" value="TYRKINASE"/>
</dbReference>
<proteinExistence type="predicted"/>
<evidence type="ECO:0000256" key="2">
    <source>
        <dbReference type="ARBA" id="ARBA00022840"/>
    </source>
</evidence>
<dbReference type="SUPFAM" id="SSF56112">
    <property type="entry name" value="Protein kinase-like (PK-like)"/>
    <property type="match status" value="1"/>
</dbReference>
<dbReference type="PROSITE" id="PS50011">
    <property type="entry name" value="PROTEIN_KINASE_DOM"/>
    <property type="match status" value="1"/>
</dbReference>
<dbReference type="InterPro" id="IPR001245">
    <property type="entry name" value="Ser-Thr/Tyr_kinase_cat_dom"/>
</dbReference>
<dbReference type="InterPro" id="IPR011009">
    <property type="entry name" value="Kinase-like_dom_sf"/>
</dbReference>
<organism evidence="4 5">
    <name type="scientific">Rhizoctonia solani</name>
    <dbReference type="NCBI Taxonomy" id="456999"/>
    <lineage>
        <taxon>Eukaryota</taxon>
        <taxon>Fungi</taxon>
        <taxon>Dikarya</taxon>
        <taxon>Basidiomycota</taxon>
        <taxon>Agaricomycotina</taxon>
        <taxon>Agaricomycetes</taxon>
        <taxon>Cantharellales</taxon>
        <taxon>Ceratobasidiaceae</taxon>
        <taxon>Rhizoctonia</taxon>
    </lineage>
</organism>
<protein>
    <recommendedName>
        <fullName evidence="3">Protein kinase domain-containing protein</fullName>
    </recommendedName>
</protein>
<dbReference type="EMBL" id="CAJNJQ010004282">
    <property type="protein sequence ID" value="CAE7209647.1"/>
    <property type="molecule type" value="Genomic_DNA"/>
</dbReference>
<reference evidence="4" key="1">
    <citation type="submission" date="2021-01" db="EMBL/GenBank/DDBJ databases">
        <authorList>
            <person name="Kaushik A."/>
        </authorList>
    </citation>
    <scope>NUCLEOTIDE SEQUENCE</scope>
    <source>
        <strain evidence="4">AG5</strain>
    </source>
</reference>
<evidence type="ECO:0000313" key="4">
    <source>
        <dbReference type="EMBL" id="CAE7209647.1"/>
    </source>
</evidence>
<dbReference type="PANTHER" id="PTHR24418">
    <property type="entry name" value="TYROSINE-PROTEIN KINASE"/>
    <property type="match status" value="1"/>
</dbReference>
<evidence type="ECO:0000256" key="1">
    <source>
        <dbReference type="ARBA" id="ARBA00022741"/>
    </source>
</evidence>
<accession>A0A8H3EC74</accession>
<dbReference type="AlphaFoldDB" id="A0A8H3EC74"/>
<dbReference type="GO" id="GO:0004672">
    <property type="term" value="F:protein kinase activity"/>
    <property type="evidence" value="ECO:0007669"/>
    <property type="project" value="InterPro"/>
</dbReference>
<dbReference type="InterPro" id="IPR000719">
    <property type="entry name" value="Prot_kinase_dom"/>
</dbReference>
<dbReference type="Gene3D" id="1.10.510.10">
    <property type="entry name" value="Transferase(Phosphotransferase) domain 1"/>
    <property type="match status" value="1"/>
</dbReference>
<dbReference type="InterPro" id="IPR050198">
    <property type="entry name" value="Non-receptor_tyrosine_kinases"/>
</dbReference>
<comment type="caution">
    <text evidence="4">The sequence shown here is derived from an EMBL/GenBank/DDBJ whole genome shotgun (WGS) entry which is preliminary data.</text>
</comment>
<gene>
    <name evidence="4" type="ORF">RDB_LOCUS149909</name>
</gene>
<dbReference type="GO" id="GO:0005524">
    <property type="term" value="F:ATP binding"/>
    <property type="evidence" value="ECO:0007669"/>
    <property type="project" value="UniProtKB-KW"/>
</dbReference>
<dbReference type="SMART" id="SM00220">
    <property type="entry name" value="S_TKc"/>
    <property type="match status" value="1"/>
</dbReference>
<keyword evidence="2" id="KW-0067">ATP-binding</keyword>
<dbReference type="Proteomes" id="UP000663827">
    <property type="component" value="Unassembled WGS sequence"/>
</dbReference>
<evidence type="ECO:0000259" key="3">
    <source>
        <dbReference type="PROSITE" id="PS50011"/>
    </source>
</evidence>
<feature type="domain" description="Protein kinase" evidence="3">
    <location>
        <begin position="64"/>
        <end position="351"/>
    </location>
</feature>
<dbReference type="InterPro" id="IPR008271">
    <property type="entry name" value="Ser/Thr_kinase_AS"/>
</dbReference>
<evidence type="ECO:0000313" key="5">
    <source>
        <dbReference type="Proteomes" id="UP000663827"/>
    </source>
</evidence>
<dbReference type="Pfam" id="PF07714">
    <property type="entry name" value="PK_Tyr_Ser-Thr"/>
    <property type="match status" value="1"/>
</dbReference>
<keyword evidence="1" id="KW-0547">Nucleotide-binding</keyword>
<dbReference type="PROSITE" id="PS00108">
    <property type="entry name" value="PROTEIN_KINASE_ST"/>
    <property type="match status" value="1"/>
</dbReference>
<sequence>MSVAFSPCGQYIASGSGDCKVIIRKVLDDEPNLDDVRLRIVASQISIPEFDTTTSGASKVVEQSGEVAVTGDGSLTYADNLPEANQTFADGSVQDSSNHSIGKLHNGAIVAIKAWRANLLGQCDPKTLKRAAREIYYWSRMQHINIHQLQGVILFKNQYLGMVSEWMDNGNLHEYLRKRPDVDRYQLCIHVASGLEYMHSCGVVHGDLKAINVLVSSDGIAVLSDFDFSVMSEVSCLVFSESSNSRSGSVRWSSPEMLLEEVHTRTRESDVYALGMTILEIFTGVVPYPNCQKDFSVIKAVERGTLPTRPTQLGEDDKGSMMWDLMVLCWSREATARPTAAEVVNAVSGYFVKVFFAHEQAHLYE</sequence>